<organism evidence="1 2">
    <name type="scientific">Pseudomonas marginalis</name>
    <name type="common">Pseudomonas panacis</name>
    <dbReference type="NCBI Taxonomy" id="298"/>
    <lineage>
        <taxon>Bacteria</taxon>
        <taxon>Pseudomonadati</taxon>
        <taxon>Pseudomonadota</taxon>
        <taxon>Gammaproteobacteria</taxon>
        <taxon>Pseudomonadales</taxon>
        <taxon>Pseudomonadaceae</taxon>
        <taxon>Pseudomonas</taxon>
    </lineage>
</organism>
<gene>
    <name evidence="1" type="ORF">FIV41_20975</name>
</gene>
<sequence length="278" mass="28683">MAGQKTVLEGVTFTDTTLPILRADGVLSAGSLYLFDLGHSLGQVTGVPITGTPIPNIAYAEAAVILGGGSAASLAGSFLNNSQAADALFERTSKKGLQGIYSQVNNSSNSRGAQINLATSIRDYMITNKTHMFYISVWARRTRASLAGHRFMEIGTGGSYLGYFASTGPTSKVAGSSKIVGGINSVANRFCAMTAQAGAADTVSAAASAMVFGNIGSGGALVNQCPSDIFYRAYCEDLTVSGRTYAQVEALDEALWSAAFGAGGRFADDTFTAASAFP</sequence>
<dbReference type="RefSeq" id="WP_074846258.1">
    <property type="nucleotide sequence ID" value="NZ_FNSU01000003.1"/>
</dbReference>
<proteinExistence type="predicted"/>
<dbReference type="Proteomes" id="UP000316123">
    <property type="component" value="Unassembled WGS sequence"/>
</dbReference>
<protein>
    <submittedName>
        <fullName evidence="1">Uncharacterized protein</fullName>
    </submittedName>
</protein>
<evidence type="ECO:0000313" key="1">
    <source>
        <dbReference type="EMBL" id="TWR55593.1"/>
    </source>
</evidence>
<accession>A0A9X9FW89</accession>
<name>A0A9X9FW89_PSEMA</name>
<dbReference type="OrthoDB" id="6836702at2"/>
<reference evidence="1 2" key="1">
    <citation type="submission" date="2019-06" db="EMBL/GenBank/DDBJ databases">
        <title>Pseudomonas bimorpha sp. nov. isolated from bovine raw milk and skim milk concentrate.</title>
        <authorList>
            <person name="Hofmann K."/>
            <person name="Huptas C."/>
            <person name="Doll E."/>
            <person name="Scherer S."/>
            <person name="Wenning M."/>
        </authorList>
    </citation>
    <scope>NUCLEOTIDE SEQUENCE [LARGE SCALE GENOMIC DNA]</scope>
    <source>
        <strain evidence="1 2">DSM 13124</strain>
    </source>
</reference>
<evidence type="ECO:0000313" key="2">
    <source>
        <dbReference type="Proteomes" id="UP000316123"/>
    </source>
</evidence>
<comment type="caution">
    <text evidence="1">The sequence shown here is derived from an EMBL/GenBank/DDBJ whole genome shotgun (WGS) entry which is preliminary data.</text>
</comment>
<dbReference type="AlphaFoldDB" id="A0A9X9FW89"/>
<dbReference type="EMBL" id="VFEQ01000015">
    <property type="protein sequence ID" value="TWR55593.1"/>
    <property type="molecule type" value="Genomic_DNA"/>
</dbReference>